<dbReference type="AlphaFoldDB" id="A0A225WXS5"/>
<sequence length="306" mass="34725">MQVGSFLLASLVYHQQYLRESLNADHPIYRNAFFGNNELLSQLQHRVACRSARPSDRIRPTGVPPHIHLLAAIESQAQKMQELSVAVGALAPTVVEMMKAELSFNYLSPTELKASITRAFNDCGVPQLMESVRRQLSHPGHANAENCMPRDHGPAEEHVDSRSASQTLLVTQSRLTRAPSDFDIPSMSLLCAWEHWCCGDPSGRIGPYRFLQWQDLSTTRKRKTLSNYRCMMLEIQNKIPVNAWIQTPTVSQARTMLQSVVSELSIQDVTPKNRQRRTDQLKWSTALNEIRKNRRVLRQTHSLTAT</sequence>
<feature type="region of interest" description="Disordered" evidence="1">
    <location>
        <begin position="139"/>
        <end position="164"/>
    </location>
</feature>
<gene>
    <name evidence="2" type="ORF">PHMEG_0003535</name>
</gene>
<protein>
    <submittedName>
        <fullName evidence="2">Uncharacterized protein</fullName>
    </submittedName>
</protein>
<proteinExistence type="predicted"/>
<dbReference type="Proteomes" id="UP000198211">
    <property type="component" value="Unassembled WGS sequence"/>
</dbReference>
<evidence type="ECO:0000313" key="3">
    <source>
        <dbReference type="Proteomes" id="UP000198211"/>
    </source>
</evidence>
<evidence type="ECO:0000313" key="2">
    <source>
        <dbReference type="EMBL" id="OWZ21858.1"/>
    </source>
</evidence>
<dbReference type="EMBL" id="NBNE01000182">
    <property type="protein sequence ID" value="OWZ21858.1"/>
    <property type="molecule type" value="Genomic_DNA"/>
</dbReference>
<feature type="compositionally biased region" description="Basic and acidic residues" evidence="1">
    <location>
        <begin position="148"/>
        <end position="161"/>
    </location>
</feature>
<comment type="caution">
    <text evidence="2">The sequence shown here is derived from an EMBL/GenBank/DDBJ whole genome shotgun (WGS) entry which is preliminary data.</text>
</comment>
<reference evidence="3" key="1">
    <citation type="submission" date="2017-03" db="EMBL/GenBank/DDBJ databases">
        <title>Phytopthora megakarya and P. palmivora, two closely related causual agents of cacao black pod achieved similar genome size and gene model numbers by different mechanisms.</title>
        <authorList>
            <person name="Ali S."/>
            <person name="Shao J."/>
            <person name="Larry D.J."/>
            <person name="Kronmiller B."/>
            <person name="Shen D."/>
            <person name="Strem M.D."/>
            <person name="Melnick R.L."/>
            <person name="Guiltinan M.J."/>
            <person name="Tyler B.M."/>
            <person name="Meinhardt L.W."/>
            <person name="Bailey B.A."/>
        </authorList>
    </citation>
    <scope>NUCLEOTIDE SEQUENCE [LARGE SCALE GENOMIC DNA]</scope>
    <source>
        <strain evidence="3">zdho120</strain>
    </source>
</reference>
<evidence type="ECO:0000256" key="1">
    <source>
        <dbReference type="SAM" id="MobiDB-lite"/>
    </source>
</evidence>
<dbReference type="OrthoDB" id="106306at2759"/>
<organism evidence="2 3">
    <name type="scientific">Phytophthora megakarya</name>
    <dbReference type="NCBI Taxonomy" id="4795"/>
    <lineage>
        <taxon>Eukaryota</taxon>
        <taxon>Sar</taxon>
        <taxon>Stramenopiles</taxon>
        <taxon>Oomycota</taxon>
        <taxon>Peronosporomycetes</taxon>
        <taxon>Peronosporales</taxon>
        <taxon>Peronosporaceae</taxon>
        <taxon>Phytophthora</taxon>
    </lineage>
</organism>
<name>A0A225WXS5_9STRA</name>
<keyword evidence="3" id="KW-1185">Reference proteome</keyword>
<accession>A0A225WXS5</accession>